<comment type="caution">
    <text evidence="1">The sequence shown here is derived from an EMBL/GenBank/DDBJ whole genome shotgun (WGS) entry which is preliminary data.</text>
</comment>
<proteinExistence type="predicted"/>
<keyword evidence="2" id="KW-1185">Reference proteome</keyword>
<sequence length="101" mass="11105">MLAGPSLRHCLKSILSTACQNGDLRYPLDREAEFRRLILDPLPSCTLRGEDVGRGRAAEGFSVRPACSTVTNKGANEFANAAWLDPGKQFSIWSHRADTFP</sequence>
<reference evidence="1" key="1">
    <citation type="submission" date="2022-09" db="EMBL/GenBank/DDBJ databases">
        <title>Rhodovastum sp. nov. RN2-1 isolated from soil in Seongnam, South Korea.</title>
        <authorList>
            <person name="Le N.T."/>
        </authorList>
    </citation>
    <scope>NUCLEOTIDE SEQUENCE</scope>
    <source>
        <strain evidence="1">RN2-1</strain>
    </source>
</reference>
<protein>
    <submittedName>
        <fullName evidence="1">Uncharacterized protein</fullName>
    </submittedName>
</protein>
<name>A0AA41YSH0_9PROT</name>
<evidence type="ECO:0000313" key="1">
    <source>
        <dbReference type="EMBL" id="MCW3477727.1"/>
    </source>
</evidence>
<reference evidence="1" key="2">
    <citation type="submission" date="2022-10" db="EMBL/GenBank/DDBJ databases">
        <authorList>
            <person name="Trinh H.N."/>
        </authorList>
    </citation>
    <scope>NUCLEOTIDE SEQUENCE</scope>
    <source>
        <strain evidence="1">RN2-1</strain>
    </source>
</reference>
<dbReference type="AlphaFoldDB" id="A0AA41YSH0"/>
<accession>A0AA41YSH0</accession>
<dbReference type="RefSeq" id="WP_264716692.1">
    <property type="nucleotide sequence ID" value="NZ_JAPDNT010000048.1"/>
</dbReference>
<dbReference type="Proteomes" id="UP001165679">
    <property type="component" value="Unassembled WGS sequence"/>
</dbReference>
<evidence type="ECO:0000313" key="2">
    <source>
        <dbReference type="Proteomes" id="UP001165679"/>
    </source>
</evidence>
<dbReference type="EMBL" id="JAPDNT010000048">
    <property type="protein sequence ID" value="MCW3477727.1"/>
    <property type="molecule type" value="Genomic_DNA"/>
</dbReference>
<gene>
    <name evidence="1" type="ORF">OL599_24535</name>
</gene>
<organism evidence="1 2">
    <name type="scientific">Limobrevibacterium gyesilva</name>
    <dbReference type="NCBI Taxonomy" id="2991712"/>
    <lineage>
        <taxon>Bacteria</taxon>
        <taxon>Pseudomonadati</taxon>
        <taxon>Pseudomonadota</taxon>
        <taxon>Alphaproteobacteria</taxon>
        <taxon>Acetobacterales</taxon>
        <taxon>Acetobacteraceae</taxon>
        <taxon>Limobrevibacterium</taxon>
    </lineage>
</organism>